<dbReference type="NCBIfam" id="NF041492">
    <property type="entry name" value="MobF"/>
    <property type="match status" value="1"/>
</dbReference>
<dbReference type="CDD" id="cd18809">
    <property type="entry name" value="SF1_C_RecD"/>
    <property type="match status" value="1"/>
</dbReference>
<accession>D5BMF1</accession>
<keyword evidence="4" id="KW-0378">Hydrolase</keyword>
<dbReference type="Gene3D" id="3.40.50.300">
    <property type="entry name" value="P-loop containing nucleotide triphosphate hydrolases"/>
    <property type="match status" value="2"/>
</dbReference>
<feature type="region of interest" description="Disordered" evidence="1">
    <location>
        <begin position="962"/>
        <end position="1018"/>
    </location>
</feature>
<dbReference type="Pfam" id="PF01443">
    <property type="entry name" value="Viral_helicase1"/>
    <property type="match status" value="1"/>
</dbReference>
<feature type="compositionally biased region" description="Basic and acidic residues" evidence="1">
    <location>
        <begin position="962"/>
        <end position="987"/>
    </location>
</feature>
<dbReference type="HOGENOM" id="CLU_001748_0_2_5"/>
<dbReference type="InterPro" id="IPR014862">
    <property type="entry name" value="TrwC"/>
</dbReference>
<evidence type="ECO:0000256" key="1">
    <source>
        <dbReference type="SAM" id="MobiDB-lite"/>
    </source>
</evidence>
<dbReference type="InterPro" id="IPR027417">
    <property type="entry name" value="P-loop_NTPase"/>
</dbReference>
<dbReference type="InterPro" id="IPR014059">
    <property type="entry name" value="TraI/TrwC_relax"/>
</dbReference>
<protein>
    <submittedName>
        <fullName evidence="4">TrwC protein</fullName>
        <ecNumber evidence="4">3.6.1.-</ecNumber>
    </submittedName>
</protein>
<dbReference type="eggNOG" id="COG0507">
    <property type="taxonomic scope" value="Bacteria"/>
</dbReference>
<dbReference type="SUPFAM" id="SSF52540">
    <property type="entry name" value="P-loop containing nucleoside triphosphate hydrolases"/>
    <property type="match status" value="2"/>
</dbReference>
<dbReference type="AlphaFoldDB" id="D5BMF1"/>
<dbReference type="SUPFAM" id="SSF55464">
    <property type="entry name" value="Origin of replication-binding domain, RBD-like"/>
    <property type="match status" value="1"/>
</dbReference>
<evidence type="ECO:0000259" key="2">
    <source>
        <dbReference type="Pfam" id="PF01443"/>
    </source>
</evidence>
<dbReference type="InterPro" id="IPR050534">
    <property type="entry name" value="Coronavir_polyprotein_1ab"/>
</dbReference>
<dbReference type="EMBL" id="CP001751">
    <property type="protein sequence ID" value="ADE39994.1"/>
    <property type="molecule type" value="Genomic_DNA"/>
</dbReference>
<dbReference type="PANTHER" id="PTHR43788">
    <property type="entry name" value="DNA2/NAM7 HELICASE FAMILY MEMBER"/>
    <property type="match status" value="1"/>
</dbReference>
<dbReference type="CDD" id="cd17933">
    <property type="entry name" value="DEXSc_RecD-like"/>
    <property type="match status" value="1"/>
</dbReference>
<dbReference type="KEGG" id="apb:SAR116_1751"/>
<dbReference type="STRING" id="488538.SAR116_1751"/>
<feature type="compositionally biased region" description="Basic and acidic residues" evidence="1">
    <location>
        <begin position="995"/>
        <end position="1018"/>
    </location>
</feature>
<reference evidence="4 5" key="1">
    <citation type="journal article" date="2010" name="J. Bacteriol.">
        <title>Complete genome sequence of "Candidatus Puniceispirillum marinum" IMCC1322, a representative of the SAR116 clade in the Alphaproteobacteria.</title>
        <authorList>
            <person name="Oh H.M."/>
            <person name="Kwon K.K."/>
            <person name="Kang I."/>
            <person name="Kang S.G."/>
            <person name="Lee J.H."/>
            <person name="Kim S.J."/>
            <person name="Cho J.C."/>
        </authorList>
    </citation>
    <scope>NUCLEOTIDE SEQUENCE [LARGE SCALE GENOMIC DNA]</scope>
    <source>
        <strain evidence="4 5">IMCC1322</strain>
    </source>
</reference>
<sequence length="1018" mass="112129">MVASFSSLGSASATTGYFEKDGYYARDDPEHRQASFWYGRGAEELGLAAPRDDPDARARHIDAEDFRSILEGYVPDTDIRLGHKRDGEHKHRPGFDLTLSAPKSVSLAALLHGDKRVIAAHDAAVKATLDHVEQNYLQVRIHDPATGRKPRFNAPHLIAGVFRHEASRNLDPQLHSHAVIANMVRDNEGKWRSVEPTEIFQNKKLLGAFYRNELAGNLIELGYKLDPLQLGTMQSFEISGYDKALRDAFSTRRQDILKYMDERGWEKNEKMAQRAALITRGRKNEPDRALMHAQWGERLAELQRDGIGLGITTPRRTAALAERVAAMNTPDMRNEIAQGALAWALAHLEERKTVFTHPELVATALSQTPGKTGLDEIETGLTGLKNSGRVIDAVIPDRRSDRAMAVLTTDRAIETERDILQRLEHGRGGGGSVPVTRDLEQTLTSGQLTSGQQDAIRTILQSDDKIIGIQGRAGTGKTHMLNTVVDLAEDAKIFGLAPTASAARTLEAEAQIPAGTLQGFLMRNAGLADGSMDPARVATIKARLDGAIIVVDEASLASAVEMRDLLQITDKLDLQRLVLVGDTRQLNGVGAGAPFRLMQQAGMETASMRDIVRQRDPLLKDAVHEASLGRGEAALEMLKESVIETDKQSLSIEAAEQWLELGDDERAATLLVAPMRHQRDEINEHIREALVDDGTIHGDVMEITRLDSYCMTRAQKQDPANYQAGDKVVFAVDSNRTGLKANEIYTVADHDERFVTLVDGDGEMRCFDPGGGIVTRRDIASRLDVFEPVEMSLQAGDHIRWTRNDNARGLINARQAEVTDITSEQGIQSVHMRTNDGRTLSLDHDDPQLGHCDYAFASTAHGAQGQTMDRVIAVMDSDHVALSNQKTFYVEISRARDEVTIVTDDRLQLADTLASNSGEMASALEAIGEVTTREAPAAPALDVNHDRVTDIATAEMTPTEPMLERYDEPPPPTHEAEYGETVRHEPTSEDGSIVTREREPEPTEEKTKERDIGMEMGL</sequence>
<evidence type="ECO:0000259" key="3">
    <source>
        <dbReference type="Pfam" id="PF08751"/>
    </source>
</evidence>
<dbReference type="Proteomes" id="UP000007460">
    <property type="component" value="Chromosome"/>
</dbReference>
<evidence type="ECO:0000313" key="4">
    <source>
        <dbReference type="EMBL" id="ADE39994.1"/>
    </source>
</evidence>
<dbReference type="GO" id="GO:0016787">
    <property type="term" value="F:hydrolase activity"/>
    <property type="evidence" value="ECO:0007669"/>
    <property type="project" value="UniProtKB-KW"/>
</dbReference>
<proteinExistence type="predicted"/>
<dbReference type="EC" id="3.6.1.-" evidence="4"/>
<dbReference type="GO" id="GO:0005524">
    <property type="term" value="F:ATP binding"/>
    <property type="evidence" value="ECO:0007669"/>
    <property type="project" value="InterPro"/>
</dbReference>
<dbReference type="OrthoDB" id="98563at2"/>
<feature type="domain" description="(+)RNA virus helicase C-terminal" evidence="2">
    <location>
        <begin position="848"/>
        <end position="903"/>
    </location>
</feature>
<feature type="domain" description="TrwC relaxase" evidence="3">
    <location>
        <begin position="15"/>
        <end position="301"/>
    </location>
</feature>
<dbReference type="InterPro" id="IPR027351">
    <property type="entry name" value="(+)RNA_virus_helicase_core_dom"/>
</dbReference>
<dbReference type="Pfam" id="PF08751">
    <property type="entry name" value="TrwC"/>
    <property type="match status" value="1"/>
</dbReference>
<keyword evidence="5" id="KW-1185">Reference proteome</keyword>
<organism evidence="4 5">
    <name type="scientific">Puniceispirillum marinum (strain IMCC1322)</name>
    <dbReference type="NCBI Taxonomy" id="488538"/>
    <lineage>
        <taxon>Bacteria</taxon>
        <taxon>Pseudomonadati</taxon>
        <taxon>Pseudomonadota</taxon>
        <taxon>Alphaproteobacteria</taxon>
        <taxon>Candidatus Puniceispirillales</taxon>
        <taxon>Candidatus Puniceispirillaceae</taxon>
        <taxon>Candidatus Puniceispirillum</taxon>
    </lineage>
</organism>
<gene>
    <name evidence="4" type="ordered locus">SAR116_1751</name>
</gene>
<dbReference type="NCBIfam" id="TIGR02686">
    <property type="entry name" value="relax_trwC"/>
    <property type="match status" value="1"/>
</dbReference>
<evidence type="ECO:0000313" key="5">
    <source>
        <dbReference type="Proteomes" id="UP000007460"/>
    </source>
</evidence>
<name>D5BMF1_PUNMI</name>
<dbReference type="Pfam" id="PF13604">
    <property type="entry name" value="AAA_30"/>
    <property type="match status" value="1"/>
</dbReference>
<dbReference type="RefSeq" id="WP_013046621.1">
    <property type="nucleotide sequence ID" value="NC_014010.1"/>
</dbReference>